<protein>
    <recommendedName>
        <fullName evidence="4">Chromosome partitioning protein ParB</fullName>
    </recommendedName>
</protein>
<name>A0A6M8UND3_9GAMM</name>
<reference evidence="2 3" key="1">
    <citation type="submission" date="2020-06" db="EMBL/GenBank/DDBJ databases">
        <title>Genome sequence of Paramixta manurensis strain PD-1.</title>
        <authorList>
            <person name="Lee C.W."/>
            <person name="Kim J."/>
        </authorList>
    </citation>
    <scope>NUCLEOTIDE SEQUENCE [LARGE SCALE GENOMIC DNA]</scope>
    <source>
        <strain evidence="2 3">PD-1</strain>
        <plasmid evidence="3">ppd-1</plasmid>
    </source>
</reference>
<evidence type="ECO:0000313" key="3">
    <source>
        <dbReference type="Proteomes" id="UP000505325"/>
    </source>
</evidence>
<accession>A0A6M8UND3</accession>
<evidence type="ECO:0000256" key="1">
    <source>
        <dbReference type="SAM" id="MobiDB-lite"/>
    </source>
</evidence>
<dbReference type="AlphaFoldDB" id="A0A6M8UND3"/>
<geneLocation type="plasmid" evidence="3">
    <name>ppd-1</name>
</geneLocation>
<organism evidence="2 3">
    <name type="scientific">Paramixta manurensis</name>
    <dbReference type="NCBI Taxonomy" id="2740817"/>
    <lineage>
        <taxon>Bacteria</taxon>
        <taxon>Pseudomonadati</taxon>
        <taxon>Pseudomonadota</taxon>
        <taxon>Gammaproteobacteria</taxon>
        <taxon>Enterobacterales</taxon>
        <taxon>Erwiniaceae</taxon>
        <taxon>Paramixta</taxon>
    </lineage>
</organism>
<feature type="region of interest" description="Disordered" evidence="1">
    <location>
        <begin position="1"/>
        <end position="24"/>
    </location>
</feature>
<keyword evidence="3" id="KW-1185">Reference proteome</keyword>
<proteinExistence type="predicted"/>
<dbReference type="Proteomes" id="UP000505325">
    <property type="component" value="Plasmid pPD-1"/>
</dbReference>
<feature type="compositionally biased region" description="Low complexity" evidence="1">
    <location>
        <begin position="7"/>
        <end position="24"/>
    </location>
</feature>
<dbReference type="EMBL" id="CP054213">
    <property type="protein sequence ID" value="QKJ89330.1"/>
    <property type="molecule type" value="Genomic_DNA"/>
</dbReference>
<gene>
    <name evidence="2" type="ORF">PMPD1_4432</name>
</gene>
<dbReference type="RefSeq" id="WP_173636385.1">
    <property type="nucleotide sequence ID" value="NZ_CP054213.1"/>
</dbReference>
<evidence type="ECO:0000313" key="2">
    <source>
        <dbReference type="EMBL" id="QKJ89330.1"/>
    </source>
</evidence>
<dbReference type="KEGG" id="pmak:PMPD1_4432"/>
<sequence length="93" mass="9063">MSVTESAANAAKKPKNTAGAPKARAATKAVAAALTEAGHADAVPAVSAMKKGAASVRAAELIAGTRWVPGWMTAAAQPAAEDDNEPTGPAVAA</sequence>
<keyword evidence="2" id="KW-0614">Plasmid</keyword>
<evidence type="ECO:0008006" key="4">
    <source>
        <dbReference type="Google" id="ProtNLM"/>
    </source>
</evidence>